<evidence type="ECO:0000259" key="9">
    <source>
        <dbReference type="Pfam" id="PF15304"/>
    </source>
</evidence>
<feature type="domain" description="A-kinase anchor protein 2 C-terminal" evidence="9">
    <location>
        <begin position="1136"/>
        <end position="1284"/>
    </location>
</feature>
<evidence type="ECO:0000313" key="11">
    <source>
        <dbReference type="Proteomes" id="UP000288216"/>
    </source>
</evidence>
<feature type="region of interest" description="Disordered" evidence="8">
    <location>
        <begin position="1000"/>
        <end position="1105"/>
    </location>
</feature>
<feature type="compositionally biased region" description="Basic and acidic residues" evidence="8">
    <location>
        <begin position="632"/>
        <end position="660"/>
    </location>
</feature>
<reference evidence="10 11" key="1">
    <citation type="journal article" date="2018" name="Nat. Ecol. Evol.">
        <title>Shark genomes provide insights into elasmobranch evolution and the origin of vertebrates.</title>
        <authorList>
            <person name="Hara Y"/>
            <person name="Yamaguchi K"/>
            <person name="Onimaru K"/>
            <person name="Kadota M"/>
            <person name="Koyanagi M"/>
            <person name="Keeley SD"/>
            <person name="Tatsumi K"/>
            <person name="Tanaka K"/>
            <person name="Motone F"/>
            <person name="Kageyama Y"/>
            <person name="Nozu R"/>
            <person name="Adachi N"/>
            <person name="Nishimura O"/>
            <person name="Nakagawa R"/>
            <person name="Tanegashima C"/>
            <person name="Kiyatake I"/>
            <person name="Matsumoto R"/>
            <person name="Murakumo K"/>
            <person name="Nishida K"/>
            <person name="Terakita A"/>
            <person name="Kuratani S"/>
            <person name="Sato K"/>
            <person name="Hyodo S Kuraku.S."/>
        </authorList>
    </citation>
    <scope>NUCLEOTIDE SEQUENCE [LARGE SCALE GENOMIC DNA]</scope>
</reference>
<evidence type="ECO:0000313" key="10">
    <source>
        <dbReference type="EMBL" id="GCB68454.1"/>
    </source>
</evidence>
<dbReference type="GO" id="GO:0005886">
    <property type="term" value="C:plasma membrane"/>
    <property type="evidence" value="ECO:0007669"/>
    <property type="project" value="UniProtKB-SubCell"/>
</dbReference>
<feature type="compositionally biased region" description="Low complexity" evidence="8">
    <location>
        <begin position="1073"/>
        <end position="1090"/>
    </location>
</feature>
<feature type="region of interest" description="Disordered" evidence="8">
    <location>
        <begin position="1157"/>
        <end position="1237"/>
    </location>
</feature>
<evidence type="ECO:0000256" key="4">
    <source>
        <dbReference type="ARBA" id="ARBA00023054"/>
    </source>
</evidence>
<evidence type="ECO:0000256" key="6">
    <source>
        <dbReference type="ARBA" id="ARBA00023288"/>
    </source>
</evidence>
<keyword evidence="4 7" id="KW-0175">Coiled coil</keyword>
<dbReference type="Proteomes" id="UP000288216">
    <property type="component" value="Unassembled WGS sequence"/>
</dbReference>
<keyword evidence="3" id="KW-0597">Phosphoprotein</keyword>
<feature type="region of interest" description="Disordered" evidence="8">
    <location>
        <begin position="630"/>
        <end position="678"/>
    </location>
</feature>
<dbReference type="PANTHER" id="PTHR10498:SF10">
    <property type="entry name" value="PALM2 AND AKAP2 FUSION-RELATED"/>
    <property type="match status" value="1"/>
</dbReference>
<keyword evidence="11" id="KW-1185">Reference proteome</keyword>
<feature type="compositionally biased region" description="Basic and acidic residues" evidence="8">
    <location>
        <begin position="509"/>
        <end position="524"/>
    </location>
</feature>
<feature type="region of interest" description="Disordered" evidence="8">
    <location>
        <begin position="714"/>
        <end position="746"/>
    </location>
</feature>
<comment type="subcellular location">
    <subcellularLocation>
        <location evidence="1">Cell membrane</location>
        <topology evidence="1">Lipid-anchor</topology>
        <orientation evidence="1">Cytoplasmic side</orientation>
    </subcellularLocation>
</comment>
<feature type="region of interest" description="Disordered" evidence="8">
    <location>
        <begin position="924"/>
        <end position="963"/>
    </location>
</feature>
<evidence type="ECO:0000256" key="8">
    <source>
        <dbReference type="SAM" id="MobiDB-lite"/>
    </source>
</evidence>
<evidence type="ECO:0000256" key="1">
    <source>
        <dbReference type="ARBA" id="ARBA00004342"/>
    </source>
</evidence>
<protein>
    <recommendedName>
        <fullName evidence="9">A-kinase anchor protein 2 C-terminal domain-containing protein</fullName>
    </recommendedName>
</protein>
<dbReference type="InterPro" id="IPR029304">
    <property type="entry name" value="AKAP2_C"/>
</dbReference>
<feature type="region of interest" description="Disordered" evidence="8">
    <location>
        <begin position="353"/>
        <end position="384"/>
    </location>
</feature>
<comment type="caution">
    <text evidence="10">The sequence shown here is derived from an EMBL/GenBank/DDBJ whole genome shotgun (WGS) entry which is preliminary data.</text>
</comment>
<feature type="coiled-coil region" evidence="7">
    <location>
        <begin position="594"/>
        <end position="621"/>
    </location>
</feature>
<dbReference type="OrthoDB" id="9941155at2759"/>
<feature type="region of interest" description="Disordered" evidence="8">
    <location>
        <begin position="168"/>
        <end position="197"/>
    </location>
</feature>
<dbReference type="EMBL" id="BFAA01000182">
    <property type="protein sequence ID" value="GCB68454.1"/>
    <property type="molecule type" value="Genomic_DNA"/>
</dbReference>
<organism evidence="10 11">
    <name type="scientific">Scyliorhinus torazame</name>
    <name type="common">Cloudy catshark</name>
    <name type="synonym">Catulus torazame</name>
    <dbReference type="NCBI Taxonomy" id="75743"/>
    <lineage>
        <taxon>Eukaryota</taxon>
        <taxon>Metazoa</taxon>
        <taxon>Chordata</taxon>
        <taxon>Craniata</taxon>
        <taxon>Vertebrata</taxon>
        <taxon>Chondrichthyes</taxon>
        <taxon>Elasmobranchii</taxon>
        <taxon>Galeomorphii</taxon>
        <taxon>Galeoidea</taxon>
        <taxon>Carcharhiniformes</taxon>
        <taxon>Scyliorhinidae</taxon>
        <taxon>Scyliorhinus</taxon>
    </lineage>
</organism>
<dbReference type="PANTHER" id="PTHR10498">
    <property type="entry name" value="PARALEMMIN-RELATED"/>
    <property type="match status" value="1"/>
</dbReference>
<evidence type="ECO:0000256" key="3">
    <source>
        <dbReference type="ARBA" id="ARBA00022553"/>
    </source>
</evidence>
<dbReference type="Pfam" id="PF03285">
    <property type="entry name" value="Paralemmin"/>
    <property type="match status" value="1"/>
</dbReference>
<name>A0A401P5P0_SCYTO</name>
<feature type="compositionally biased region" description="Pro residues" evidence="8">
    <location>
        <begin position="1213"/>
        <end position="1222"/>
    </location>
</feature>
<evidence type="ECO:0000256" key="2">
    <source>
        <dbReference type="ARBA" id="ARBA00022475"/>
    </source>
</evidence>
<keyword evidence="2" id="KW-1003">Cell membrane</keyword>
<dbReference type="STRING" id="75743.A0A401P5P0"/>
<dbReference type="InterPro" id="IPR004965">
    <property type="entry name" value="Paralemmin"/>
</dbReference>
<evidence type="ECO:0000256" key="7">
    <source>
        <dbReference type="SAM" id="Coils"/>
    </source>
</evidence>
<feature type="region of interest" description="Disordered" evidence="8">
    <location>
        <begin position="306"/>
        <end position="325"/>
    </location>
</feature>
<accession>A0A401P5P0</accession>
<evidence type="ECO:0000256" key="5">
    <source>
        <dbReference type="ARBA" id="ARBA00023136"/>
    </source>
</evidence>
<feature type="compositionally biased region" description="Low complexity" evidence="8">
    <location>
        <begin position="171"/>
        <end position="183"/>
    </location>
</feature>
<gene>
    <name evidence="10" type="ORF">scyTo_0000881</name>
</gene>
<proteinExistence type="predicted"/>
<feature type="coiled-coil region" evidence="7">
    <location>
        <begin position="25"/>
        <end position="80"/>
    </location>
</feature>
<feature type="region of interest" description="Disordered" evidence="8">
    <location>
        <begin position="509"/>
        <end position="541"/>
    </location>
</feature>
<sequence length="1289" mass="140256">MRERWLLQGIPAASAEEEDARIRQLQSDENKAKGLEESIGRLEVEIEQLEREESQIAAKEQVLREKLRKAEKSIEDLQKGFSAPDGAMYAMEINAQDKLTGETKVLSTAPLSPEGVHQRGVKVYDDGSKVVYEVCSVGAVVENGVHHLSTSEVDQLIHRAGRINVSGNKGLSESLTVSESSASPDNSRSPGDSGHKKDMIHKEAKLEMVPKAHHPGHAGKTICQIPAGEAPKASAEHPVTMIFMGYQNVEDEEETNKLLGYEGAIQAELVLIDEDDEKSLREKTVTDISTIDGNAAELVAGKSMTEASETLSAEENEGTDTGTEPVAGEEVDITFQRREPVQVTVCGIAGIEHSTGKSPPSFLEDETELRKGKRRKRTDSPGLERRMEIDEQLRGAKSVGAVTPKVPVSELAVVDGQLNRLGGKDQNGLKSQQESLDSDVAKEIRYLDEVLEANCCDSNLENGLSVPASPEPCAVIVGGQSPPVSTTPAAPVSPANSVVTVVRPELPLVERQEAGGPRDDEIKLNGHSPGPATAEPLPNHNGLEGEELQVSNSRRSSKGGVATAVPLKKEAKFELRASHRDKKPARLFVDGDKSEAYRIKKMRASSEIAELERARQEVIKSQVVKKNPSIAEKWKPPQEKSIEEQLDPDKLESHKKYAERKQRKQGGGLSPVSPRQRAHVFVTPDPIVVSREDVLTEQIDFSAARQQFLKMETRSENDAQANQKRPVATKGVSVRPGSQRAEAPQKDSTAALILVTEPSQAQGQTVHIGASEVAVVKASKVSFVPEGGQMATIQATTPALQANGQKESLGLETPRQTSPDQLISDRMKAEMVNKIHVDDEGFTRVRAVLTVLSEDEDNDVSESYYKCACLPSTSEELDSGLDELSLRSQDTTVMETLSNDFSIDNVSDSGASNETMNVSLDYSLSGSQEFSQPQTPHTLTPVDGEGDESSHKRGGTLNALSEDDLYQRTHSGLSDRERLLQCQAERLVQDAIQLALAQQSRADVGPGEGGQEPLQPKTALGSERAGIDPAPLAESQTVEPAPLQTPAPLVQERRSSAPKGLPDGEMESGKGESSPAAAARQCSSADAAWAGSPPSLYKPEFSPFSDSANYLEPTDYSQNNVFVSHSQEPEVIAQTGPFKLRSRKQKTLSMIEQEIRAAQDREDELRRQREVVRTTQSAGKDGQPRRPLQILCPRIKGPGIIEKSSPASLSESPVPPAQPEPTPTEQEVSGLSRSRGLMETLLEDYETQKVKRRERKDEPNVLEATRVTRRKSAMALRWEAGIYANHEEE</sequence>
<feature type="compositionally biased region" description="Polar residues" evidence="8">
    <location>
        <begin position="924"/>
        <end position="938"/>
    </location>
</feature>
<feature type="compositionally biased region" description="Basic and acidic residues" evidence="8">
    <location>
        <begin position="1157"/>
        <end position="1172"/>
    </location>
</feature>
<dbReference type="GO" id="GO:0008360">
    <property type="term" value="P:regulation of cell shape"/>
    <property type="evidence" value="ECO:0007669"/>
    <property type="project" value="InterPro"/>
</dbReference>
<dbReference type="OMA" id="RDNCSAN"/>
<keyword evidence="5" id="KW-0472">Membrane</keyword>
<keyword evidence="6" id="KW-0449">Lipoprotein</keyword>
<dbReference type="Pfam" id="PF15304">
    <property type="entry name" value="AKAP2_C"/>
    <property type="match status" value="1"/>
</dbReference>